<gene>
    <name evidence="1" type="ORF">CfE428DRAFT_2970</name>
</gene>
<dbReference type="AlphaFoldDB" id="B4D245"/>
<name>B4D245_9BACT</name>
<organism evidence="1 2">
    <name type="scientific">Chthoniobacter flavus Ellin428</name>
    <dbReference type="NCBI Taxonomy" id="497964"/>
    <lineage>
        <taxon>Bacteria</taxon>
        <taxon>Pseudomonadati</taxon>
        <taxon>Verrucomicrobiota</taxon>
        <taxon>Spartobacteria</taxon>
        <taxon>Chthoniobacterales</taxon>
        <taxon>Chthoniobacteraceae</taxon>
        <taxon>Chthoniobacter</taxon>
    </lineage>
</organism>
<dbReference type="InParanoid" id="B4D245"/>
<proteinExistence type="predicted"/>
<reference evidence="1 2" key="1">
    <citation type="journal article" date="2011" name="J. Bacteriol.">
        <title>Genome sequence of Chthoniobacter flavus Ellin428, an aerobic heterotrophic soil bacterium.</title>
        <authorList>
            <person name="Kant R."/>
            <person name="van Passel M.W."/>
            <person name="Palva A."/>
            <person name="Lucas S."/>
            <person name="Lapidus A."/>
            <person name="Glavina Del Rio T."/>
            <person name="Dalin E."/>
            <person name="Tice H."/>
            <person name="Bruce D."/>
            <person name="Goodwin L."/>
            <person name="Pitluck S."/>
            <person name="Larimer F.W."/>
            <person name="Land M.L."/>
            <person name="Hauser L."/>
            <person name="Sangwan P."/>
            <person name="de Vos W.M."/>
            <person name="Janssen P.H."/>
            <person name="Smidt H."/>
        </authorList>
    </citation>
    <scope>NUCLEOTIDE SEQUENCE [LARGE SCALE GENOMIC DNA]</scope>
    <source>
        <strain evidence="1 2">Ellin428</strain>
    </source>
</reference>
<dbReference type="EMBL" id="ABVL01000008">
    <property type="protein sequence ID" value="EDY19285.1"/>
    <property type="molecule type" value="Genomic_DNA"/>
</dbReference>
<dbReference type="eggNOG" id="ENOG5033XKC">
    <property type="taxonomic scope" value="Bacteria"/>
</dbReference>
<sequence length="272" mass="32081">MLSDLLLTLGVFVLTLALRSFRHPFLRKLGAVGVLATSFIAGWRFTGYWMVGVFCAASWLLLPWLEILTRVRRLTLPLEKNLRQKTPPNSETFPALNEITEEIEGEKFEHISDSGWDWEDYAQFFRLFYKMAERTQSAICLIDQRDVAFFYLSVSSRAKDGTIWTTWNYPFSYSLKLVPQWRVNRLRGDQTFLQIYESHRHFLNENRVRLEDLEELDGDQIQNEIQKDLRAQINHNIATGVLTRNAAGEIRYSWRGMLFIWFQFLRDLVRLS</sequence>
<dbReference type="RefSeq" id="WP_006980295.1">
    <property type="nucleotide sequence ID" value="NZ_ABVL01000008.1"/>
</dbReference>
<dbReference type="Proteomes" id="UP000005824">
    <property type="component" value="Unassembled WGS sequence"/>
</dbReference>
<evidence type="ECO:0000313" key="1">
    <source>
        <dbReference type="EMBL" id="EDY19285.1"/>
    </source>
</evidence>
<evidence type="ECO:0000313" key="2">
    <source>
        <dbReference type="Proteomes" id="UP000005824"/>
    </source>
</evidence>
<comment type="caution">
    <text evidence="1">The sequence shown here is derived from an EMBL/GenBank/DDBJ whole genome shotgun (WGS) entry which is preliminary data.</text>
</comment>
<accession>B4D245</accession>
<protein>
    <submittedName>
        <fullName evidence="1">Uncharacterized protein</fullName>
    </submittedName>
</protein>
<dbReference type="STRING" id="497964.CfE428DRAFT_2970"/>
<keyword evidence="2" id="KW-1185">Reference proteome</keyword>